<dbReference type="InterPro" id="IPR013876">
    <property type="entry name" value="TFIIH_BTF_p62_N"/>
</dbReference>
<reference evidence="9" key="1">
    <citation type="journal article" date="2020" name="Fungal Divers.">
        <title>Resolving the Mortierellaceae phylogeny through synthesis of multi-gene phylogenetics and phylogenomics.</title>
        <authorList>
            <person name="Vandepol N."/>
            <person name="Liber J."/>
            <person name="Desiro A."/>
            <person name="Na H."/>
            <person name="Kennedy M."/>
            <person name="Barry K."/>
            <person name="Grigoriev I.V."/>
            <person name="Miller A.N."/>
            <person name="O'Donnell K."/>
            <person name="Stajich J.E."/>
            <person name="Bonito G."/>
        </authorList>
    </citation>
    <scope>NUCLEOTIDE SEQUENCE</scope>
    <source>
        <strain evidence="9">NRRL 28262</strain>
    </source>
</reference>
<dbReference type="Gene3D" id="1.10.3970.10">
    <property type="entry name" value="BSD domain"/>
    <property type="match status" value="1"/>
</dbReference>
<feature type="region of interest" description="Disordered" evidence="7">
    <location>
        <begin position="106"/>
        <end position="161"/>
    </location>
</feature>
<dbReference type="InterPro" id="IPR035925">
    <property type="entry name" value="BSD_dom_sf"/>
</dbReference>
<evidence type="ECO:0000256" key="7">
    <source>
        <dbReference type="SAM" id="MobiDB-lite"/>
    </source>
</evidence>
<evidence type="ECO:0000256" key="4">
    <source>
        <dbReference type="ARBA" id="ARBA00023015"/>
    </source>
</evidence>
<dbReference type="CDD" id="cd13229">
    <property type="entry name" value="PH_TFIIH"/>
    <property type="match status" value="1"/>
</dbReference>
<organism evidence="9 10">
    <name type="scientific">Linnemannia exigua</name>
    <dbReference type="NCBI Taxonomy" id="604196"/>
    <lineage>
        <taxon>Eukaryota</taxon>
        <taxon>Fungi</taxon>
        <taxon>Fungi incertae sedis</taxon>
        <taxon>Mucoromycota</taxon>
        <taxon>Mortierellomycotina</taxon>
        <taxon>Mortierellomycetes</taxon>
        <taxon>Mortierellales</taxon>
        <taxon>Mortierellaceae</taxon>
        <taxon>Linnemannia</taxon>
    </lineage>
</organism>
<evidence type="ECO:0000256" key="3">
    <source>
        <dbReference type="ARBA" id="ARBA00022737"/>
    </source>
</evidence>
<dbReference type="GO" id="GO:0006351">
    <property type="term" value="P:DNA-templated transcription"/>
    <property type="evidence" value="ECO:0007669"/>
    <property type="project" value="InterPro"/>
</dbReference>
<dbReference type="Pfam" id="PF03909">
    <property type="entry name" value="BSD"/>
    <property type="match status" value="1"/>
</dbReference>
<dbReference type="AlphaFoldDB" id="A0AAD4DDS3"/>
<dbReference type="Gene3D" id="6.10.140.1200">
    <property type="match status" value="1"/>
</dbReference>
<dbReference type="PANTHER" id="PTHR12856">
    <property type="entry name" value="TRANSCRIPTION INITIATION FACTOR IIH-RELATED"/>
    <property type="match status" value="1"/>
</dbReference>
<accession>A0AAD4DDS3</accession>
<evidence type="ECO:0000256" key="6">
    <source>
        <dbReference type="ARBA" id="ARBA00023242"/>
    </source>
</evidence>
<keyword evidence="3" id="KW-0677">Repeat</keyword>
<dbReference type="GO" id="GO:0000439">
    <property type="term" value="C:transcription factor TFIIH core complex"/>
    <property type="evidence" value="ECO:0007669"/>
    <property type="project" value="InterPro"/>
</dbReference>
<dbReference type="SUPFAM" id="SSF140383">
    <property type="entry name" value="BSD domain-like"/>
    <property type="match status" value="2"/>
</dbReference>
<evidence type="ECO:0000256" key="5">
    <source>
        <dbReference type="ARBA" id="ARBA00023163"/>
    </source>
</evidence>
<keyword evidence="10" id="KW-1185">Reference proteome</keyword>
<comment type="similarity">
    <text evidence="2">Belongs to the TFB1 family.</text>
</comment>
<evidence type="ECO:0000313" key="9">
    <source>
        <dbReference type="EMBL" id="KAG0275276.1"/>
    </source>
</evidence>
<keyword evidence="5" id="KW-0804">Transcription</keyword>
<dbReference type="Proteomes" id="UP001194580">
    <property type="component" value="Unassembled WGS sequence"/>
</dbReference>
<evidence type="ECO:0000256" key="1">
    <source>
        <dbReference type="ARBA" id="ARBA00004123"/>
    </source>
</evidence>
<sequence>MWEAGETVIAQAVTVYRKRPGSLYFTNRRLAWVPEGGLAPTVSTKYDEIKVQFISPEGAARTTMRVAEFKPDVNHTFLFTSNNAVQERETIKNHIATVIHDRLLRASGNTPSANGTPGPSGGAGASPGASSLMSDNSAPGTPKTPFQARMGGAPGPSALRRGINGAGGIDVEMQTRLALLAQNRELSVLHTELVVGKHISENEFWETRKSLLRNKAAIDQQQKGQSSAWLDLKPQTGESNDVKYVMTPQVIHSVCQQYPSIKRAYDQFVPDKLSEGEFWKRYFQSRFFHRSRSGRGANEPDDEIFDKALEEDEEETKSAPKRIKLDHINRLVDLSTTEEDHLESYTSPDSTMAAGKTKESKEAMPLIRRFNRYAQRVLNSTIGPKRPPTGPDALDMNGVERAIVMEDLQEQKESSKIVLNIQDTRRYFESQGGDMKSSKIPDGVDPADILQRFYHDYTSHEVVLNRPFAIPENTFDALMRNVKSNRAKLLPPKDGSQLLPPSVYQDALSCHAAGNEILRHFWASTSMDKAAKHLRMIESLKKIRDENVNVLMIQASAEGAESLDAMKMMLKPMLTSINKALKHAESSRPRPPLARKLA</sequence>
<evidence type="ECO:0000313" key="10">
    <source>
        <dbReference type="Proteomes" id="UP001194580"/>
    </source>
</evidence>
<gene>
    <name evidence="9" type="primary">TFB1</name>
    <name evidence="9" type="ORF">BGZ95_008974</name>
</gene>
<dbReference type="EMBL" id="JAAAIL010000499">
    <property type="protein sequence ID" value="KAG0275276.1"/>
    <property type="molecule type" value="Genomic_DNA"/>
</dbReference>
<comment type="subcellular location">
    <subcellularLocation>
        <location evidence="1">Nucleus</location>
    </subcellularLocation>
</comment>
<dbReference type="InterPro" id="IPR005607">
    <property type="entry name" value="BSD_dom"/>
</dbReference>
<feature type="region of interest" description="Disordered" evidence="7">
    <location>
        <begin position="339"/>
        <end position="360"/>
    </location>
</feature>
<dbReference type="InterPro" id="IPR027079">
    <property type="entry name" value="Tfb1/GTF2H1"/>
</dbReference>
<feature type="domain" description="BSD" evidence="8">
    <location>
        <begin position="238"/>
        <end position="290"/>
    </location>
</feature>
<dbReference type="SMART" id="SM00751">
    <property type="entry name" value="BSD"/>
    <property type="match status" value="2"/>
</dbReference>
<dbReference type="SUPFAM" id="SSF50729">
    <property type="entry name" value="PH domain-like"/>
    <property type="match status" value="1"/>
</dbReference>
<dbReference type="PROSITE" id="PS50858">
    <property type="entry name" value="BSD"/>
    <property type="match status" value="2"/>
</dbReference>
<evidence type="ECO:0000256" key="2">
    <source>
        <dbReference type="ARBA" id="ARBA00009448"/>
    </source>
</evidence>
<evidence type="ECO:0000259" key="8">
    <source>
        <dbReference type="PROSITE" id="PS50858"/>
    </source>
</evidence>
<dbReference type="Gene3D" id="2.30.29.30">
    <property type="entry name" value="Pleckstrin-homology domain (PH domain)/Phosphotyrosine-binding domain (PTB)"/>
    <property type="match status" value="1"/>
</dbReference>
<dbReference type="InterPro" id="IPR011993">
    <property type="entry name" value="PH-like_dom_sf"/>
</dbReference>
<keyword evidence="4" id="KW-0805">Transcription regulation</keyword>
<dbReference type="Pfam" id="PF08567">
    <property type="entry name" value="PH_TFIIH"/>
    <property type="match status" value="1"/>
</dbReference>
<keyword evidence="6" id="KW-0539">Nucleus</keyword>
<proteinExistence type="inferred from homology"/>
<feature type="domain" description="BSD" evidence="8">
    <location>
        <begin position="172"/>
        <end position="216"/>
    </location>
</feature>
<name>A0AAD4DDS3_9FUNG</name>
<comment type="caution">
    <text evidence="9">The sequence shown here is derived from an EMBL/GenBank/DDBJ whole genome shotgun (WGS) entry which is preliminary data.</text>
</comment>
<dbReference type="GO" id="GO:0006289">
    <property type="term" value="P:nucleotide-excision repair"/>
    <property type="evidence" value="ECO:0007669"/>
    <property type="project" value="InterPro"/>
</dbReference>
<protein>
    <submittedName>
        <fullName evidence="9">RNA polymerase II transcription factor B subunit 1</fullName>
    </submittedName>
</protein>